<keyword evidence="5" id="KW-0378">Hydrolase</keyword>
<dbReference type="PANTHER" id="PTHR23131:SF0">
    <property type="entry name" value="ENDORIBONUCLEASE LACTB2"/>
    <property type="match status" value="1"/>
</dbReference>
<dbReference type="GO" id="GO:0004521">
    <property type="term" value="F:RNA endonuclease activity"/>
    <property type="evidence" value="ECO:0007669"/>
    <property type="project" value="TreeGrafter"/>
</dbReference>
<reference evidence="10" key="1">
    <citation type="submission" date="2003-08" db="EMBL/GenBank/DDBJ databases">
        <authorList>
            <person name="Birren B."/>
            <person name="Nusbaum C."/>
            <person name="Abebe A."/>
            <person name="Abouelleil A."/>
            <person name="Adekoya E."/>
            <person name="Ait-zahra M."/>
            <person name="Allen N."/>
            <person name="Allen T."/>
            <person name="An P."/>
            <person name="Anderson M."/>
            <person name="Anderson S."/>
            <person name="Arachchi H."/>
            <person name="Armbruster J."/>
            <person name="Bachantsang P."/>
            <person name="Baldwin J."/>
            <person name="Barry A."/>
            <person name="Bayul T."/>
            <person name="Blitshsteyn B."/>
            <person name="Bloom T."/>
            <person name="Blye J."/>
            <person name="Boguslavskiy L."/>
            <person name="Borowsky M."/>
            <person name="Boukhgalter B."/>
            <person name="Brunache A."/>
            <person name="Butler J."/>
            <person name="Calixte N."/>
            <person name="Calvo S."/>
            <person name="Camarata J."/>
            <person name="Campo K."/>
            <person name="Chang J."/>
            <person name="Cheshatsang Y."/>
            <person name="Citroen M."/>
            <person name="Collymore A."/>
            <person name="Considine T."/>
            <person name="Cook A."/>
            <person name="Cooke P."/>
            <person name="Corum B."/>
            <person name="Cuomo C."/>
            <person name="David R."/>
            <person name="Dawoe T."/>
            <person name="Degray S."/>
            <person name="Dodge S."/>
            <person name="Dooley K."/>
            <person name="Dorje P."/>
            <person name="Dorjee K."/>
            <person name="Dorris L."/>
            <person name="Duffey N."/>
            <person name="Dupes A."/>
            <person name="Elkins T."/>
            <person name="Engels R."/>
            <person name="Erickson J."/>
            <person name="Farina A."/>
            <person name="Faro S."/>
            <person name="Ferreira P."/>
            <person name="Fischer H."/>
            <person name="Fitzgerald M."/>
            <person name="Foley K."/>
            <person name="Gage D."/>
            <person name="Galagan J."/>
            <person name="Gearin G."/>
            <person name="Gnerre S."/>
            <person name="Gnirke A."/>
            <person name="Goyette A."/>
            <person name="Graham J."/>
            <person name="Grandbois E."/>
            <person name="Gyaltsen K."/>
            <person name="Hafez N."/>
            <person name="Hagopian D."/>
            <person name="Hagos B."/>
            <person name="Hall J."/>
            <person name="Hatcher B."/>
            <person name="Heller A."/>
            <person name="Higgins H."/>
            <person name="Honan T."/>
            <person name="Horn A."/>
            <person name="Houde N."/>
            <person name="Hughes L."/>
            <person name="Hulme W."/>
            <person name="Husby E."/>
            <person name="Iliev I."/>
            <person name="Jaffe D."/>
            <person name="Jones C."/>
            <person name="Kamal M."/>
            <person name="Kamat A."/>
            <person name="Kamvysselis M."/>
            <person name="Karlsson E."/>
            <person name="Kells C."/>
            <person name="Kieu A."/>
            <person name="Kisner P."/>
            <person name="Kodira C."/>
            <person name="Kulbokas E."/>
            <person name="Labutti K."/>
            <person name="Lama D."/>
            <person name="Landers T."/>
            <person name="Leger J."/>
            <person name="Levine S."/>
            <person name="Lewis D."/>
            <person name="Lewis T."/>
            <person name="Lindblad-toh K."/>
            <person name="Liu X."/>
            <person name="Lokyitsang T."/>
            <person name="Lokyitsang Y."/>
            <person name="Lucien O."/>
            <person name="Lui A."/>
            <person name="Ma L.J."/>
            <person name="Mabbitt R."/>
            <person name="Macdonald J."/>
            <person name="Maclean C."/>
            <person name="Major J."/>
            <person name="Manning J."/>
            <person name="Marabella R."/>
            <person name="Maru K."/>
            <person name="Matthews C."/>
            <person name="Mauceli E."/>
            <person name="Mccarthy M."/>
            <person name="Mcdonough S."/>
            <person name="Mcghee T."/>
            <person name="Meldrim J."/>
            <person name="Meneus L."/>
            <person name="Mesirov J."/>
            <person name="Mihalev A."/>
            <person name="Mihova T."/>
            <person name="Mikkelsen T."/>
            <person name="Mlenga V."/>
            <person name="Moru K."/>
            <person name="Mozes J."/>
            <person name="Mulrain L."/>
            <person name="Munson G."/>
            <person name="Naylor J."/>
            <person name="Newes C."/>
            <person name="Nguyen C."/>
            <person name="Nguyen N."/>
            <person name="Nguyen T."/>
            <person name="Nicol R."/>
            <person name="Nielsen C."/>
            <person name="Nizzari M."/>
            <person name="Norbu C."/>
            <person name="Norbu N."/>
            <person name="O'donnell P."/>
            <person name="Okoawo O."/>
            <person name="O'leary S."/>
            <person name="Omotosho B."/>
            <person name="O'neill K."/>
            <person name="Osman S."/>
            <person name="Parker S."/>
            <person name="Perrin D."/>
            <person name="Phunkhang P."/>
            <person name="Piqani B."/>
            <person name="Purcell S."/>
            <person name="Rachupka T."/>
            <person name="Ramasamy U."/>
            <person name="Rameau R."/>
            <person name="Ray V."/>
            <person name="Raymond C."/>
            <person name="Retta R."/>
            <person name="Richardson S."/>
            <person name="Rise C."/>
            <person name="Rodriguez J."/>
            <person name="Rogers J."/>
            <person name="Rogov P."/>
            <person name="Rutman M."/>
            <person name="Schupbach R."/>
            <person name="Seaman C."/>
            <person name="Settipalli S."/>
            <person name="Sharpe T."/>
            <person name="Sheridan J."/>
            <person name="Sherpa N."/>
            <person name="Shi J."/>
            <person name="Smirnov S."/>
            <person name="Smith C."/>
            <person name="Sougnez C."/>
            <person name="Spencer B."/>
            <person name="Stalker J."/>
            <person name="Stange-thomann N."/>
            <person name="Stavropoulos S."/>
            <person name="Stetson K."/>
            <person name="Stone C."/>
            <person name="Stone S."/>
            <person name="Stubbs M."/>
            <person name="Talamas J."/>
            <person name="Tchuinga P."/>
            <person name="Tenzing P."/>
            <person name="Tesfaye S."/>
            <person name="Theodore J."/>
            <person name="Thoulutsang Y."/>
            <person name="Topham K."/>
            <person name="Towey S."/>
            <person name="Tsamla T."/>
            <person name="Tsomo N."/>
            <person name="Vallee D."/>
            <person name="Vassiliev H."/>
            <person name="Venkataraman V."/>
            <person name="Vinson J."/>
            <person name="Vo A."/>
            <person name="Wade C."/>
            <person name="Wang S."/>
            <person name="Wangchuk T."/>
            <person name="Wangdi T."/>
            <person name="Whittaker C."/>
            <person name="Wilkinson J."/>
            <person name="Wu Y."/>
            <person name="Wyman D."/>
            <person name="Yadav S."/>
            <person name="Yang S."/>
            <person name="Yang X."/>
            <person name="Yeager S."/>
            <person name="Yee E."/>
            <person name="Young G."/>
            <person name="Zainoun J."/>
            <person name="Zembeck L."/>
            <person name="Zimmer A."/>
            <person name="Zody M."/>
            <person name="Lander E."/>
        </authorList>
    </citation>
    <scope>NUCLEOTIDE SEQUENCE [LARGE SCALE GENOMIC DNA]</scope>
</reference>
<keyword evidence="10" id="KW-1185">Reference proteome</keyword>
<evidence type="ECO:0000313" key="10">
    <source>
        <dbReference type="Proteomes" id="UP000007875"/>
    </source>
</evidence>
<reference evidence="9" key="2">
    <citation type="submission" date="2025-08" db="UniProtKB">
        <authorList>
            <consortium name="Ensembl"/>
        </authorList>
    </citation>
    <scope>IDENTIFICATION</scope>
</reference>
<dbReference type="Ensembl" id="ENSCSAVT00000010253.1">
    <property type="protein sequence ID" value="ENSCSAVP00000010130.1"/>
    <property type="gene ID" value="ENSCSAVG00000005968.1"/>
</dbReference>
<evidence type="ECO:0000256" key="2">
    <source>
        <dbReference type="ARBA" id="ARBA00006759"/>
    </source>
</evidence>
<comment type="function">
    <text evidence="1">Endoribonuclease; cleaves preferentially 3' to purine-pyrimidine dinucleotide motifs in single-stranded RNA. The cleavage product contains a free 3' -OH group. Has no activity with double-stranded RNA or DNA. Required for normal mitochondrial function and cell viability.</text>
</comment>
<dbReference type="OMA" id="GDHVMAW"/>
<dbReference type="PANTHER" id="PTHR23131">
    <property type="entry name" value="ENDORIBONUCLEASE LACTB2"/>
    <property type="match status" value="1"/>
</dbReference>
<dbReference type="FunFam" id="3.60.15.10:FF:000017">
    <property type="entry name" value="Lactamase beta 2"/>
    <property type="match status" value="1"/>
</dbReference>
<dbReference type="Gene3D" id="3.60.15.10">
    <property type="entry name" value="Ribonuclease Z/Hydroxyacylglutathione hydrolase-like"/>
    <property type="match status" value="1"/>
</dbReference>
<dbReference type="GO" id="GO:0016787">
    <property type="term" value="F:hydrolase activity"/>
    <property type="evidence" value="ECO:0007669"/>
    <property type="project" value="UniProtKB-KW"/>
</dbReference>
<evidence type="ECO:0000256" key="7">
    <source>
        <dbReference type="ARBA" id="ARBA00032142"/>
    </source>
</evidence>
<dbReference type="CDD" id="cd07722">
    <property type="entry name" value="LACTB2-like_MBL-fold"/>
    <property type="match status" value="1"/>
</dbReference>
<dbReference type="Pfam" id="PF00753">
    <property type="entry name" value="Lactamase_B"/>
    <property type="match status" value="1"/>
</dbReference>
<dbReference type="GO" id="GO:0003727">
    <property type="term" value="F:single-stranded RNA binding"/>
    <property type="evidence" value="ECO:0007669"/>
    <property type="project" value="TreeGrafter"/>
</dbReference>
<dbReference type="GeneTree" id="ENSGT00390000001710"/>
<evidence type="ECO:0000256" key="5">
    <source>
        <dbReference type="ARBA" id="ARBA00022801"/>
    </source>
</evidence>
<proteinExistence type="inferred from homology"/>
<evidence type="ECO:0000256" key="3">
    <source>
        <dbReference type="ARBA" id="ARBA00019428"/>
    </source>
</evidence>
<evidence type="ECO:0000256" key="4">
    <source>
        <dbReference type="ARBA" id="ARBA00022723"/>
    </source>
</evidence>
<name>H2YXR9_CIOSA</name>
<sequence length="283" mass="31603">MLSVIPKLEQLSARIIRVLGCNPGPMTLQGTNTYLVGTGKKRFLIDTGSHDVPEYIDCLQTTLDKNNIGIQAIIITHWHHDHVGGIAGIFRKILKNGSVPLLKFPLGESEDTSVDQQYSYLKDQQVLKTEGASLRVVHTPGHTVDHIVLKLEEDNSVFSGDCILGEGTAVFEDLADYMQSLEKIAGLKPDVIYPGHGPVINSPLENIQHYINHRNQREQQIIECIEAKYPAPLQSMDMVKIIYKDVPEHLHPAADKNVNNHLSKLKKEGKINEENGKWVLSKL</sequence>
<feature type="domain" description="Metallo-beta-lactamase" evidence="8">
    <location>
        <begin position="30"/>
        <end position="196"/>
    </location>
</feature>
<dbReference type="InterPro" id="IPR047921">
    <property type="entry name" value="LACTB2-like_MBL-fold"/>
</dbReference>
<dbReference type="HOGENOM" id="CLU_048478_1_2_1"/>
<dbReference type="AlphaFoldDB" id="H2YXR9"/>
<comment type="similarity">
    <text evidence="2">Belongs to the metallo-beta-lactamase superfamily. Glyoxalase II family.</text>
</comment>
<dbReference type="STRING" id="51511.ENSCSAVP00000010130"/>
<dbReference type="eggNOG" id="KOG0813">
    <property type="taxonomic scope" value="Eukaryota"/>
</dbReference>
<evidence type="ECO:0000313" key="9">
    <source>
        <dbReference type="Ensembl" id="ENSCSAVP00000010130.1"/>
    </source>
</evidence>
<reference evidence="9" key="3">
    <citation type="submission" date="2025-09" db="UniProtKB">
        <authorList>
            <consortium name="Ensembl"/>
        </authorList>
    </citation>
    <scope>IDENTIFICATION</scope>
</reference>
<dbReference type="InParanoid" id="H2YXR9"/>
<evidence type="ECO:0000256" key="1">
    <source>
        <dbReference type="ARBA" id="ARBA00002153"/>
    </source>
</evidence>
<evidence type="ECO:0000256" key="6">
    <source>
        <dbReference type="ARBA" id="ARBA00022833"/>
    </source>
</evidence>
<evidence type="ECO:0000259" key="8">
    <source>
        <dbReference type="SMART" id="SM00849"/>
    </source>
</evidence>
<dbReference type="GO" id="GO:0005759">
    <property type="term" value="C:mitochondrial matrix"/>
    <property type="evidence" value="ECO:0007669"/>
    <property type="project" value="TreeGrafter"/>
</dbReference>
<dbReference type="Gene3D" id="1.10.10.10">
    <property type="entry name" value="Winged helix-like DNA-binding domain superfamily/Winged helix DNA-binding domain"/>
    <property type="match status" value="1"/>
</dbReference>
<organism evidence="9 10">
    <name type="scientific">Ciona savignyi</name>
    <name type="common">Pacific transparent sea squirt</name>
    <dbReference type="NCBI Taxonomy" id="51511"/>
    <lineage>
        <taxon>Eukaryota</taxon>
        <taxon>Metazoa</taxon>
        <taxon>Chordata</taxon>
        <taxon>Tunicata</taxon>
        <taxon>Ascidiacea</taxon>
        <taxon>Phlebobranchia</taxon>
        <taxon>Cionidae</taxon>
        <taxon>Ciona</taxon>
    </lineage>
</organism>
<dbReference type="InterPro" id="IPR036866">
    <property type="entry name" value="RibonucZ/Hydroxyglut_hydro"/>
</dbReference>
<accession>H2YXR9</accession>
<dbReference type="InterPro" id="IPR050662">
    <property type="entry name" value="Sec-metab_biosynth-thioest"/>
</dbReference>
<protein>
    <recommendedName>
        <fullName evidence="3">Endoribonuclease LACTB2</fullName>
    </recommendedName>
    <alternativeName>
        <fullName evidence="7">Beta-lactamase-like protein 2</fullName>
    </alternativeName>
</protein>
<keyword evidence="4" id="KW-0479">Metal-binding</keyword>
<dbReference type="InterPro" id="IPR036388">
    <property type="entry name" value="WH-like_DNA-bd_sf"/>
</dbReference>
<dbReference type="FunFam" id="1.10.10.10:FF:000328">
    <property type="entry name" value="Lactamase beta 2"/>
    <property type="match status" value="1"/>
</dbReference>
<dbReference type="SUPFAM" id="SSF56281">
    <property type="entry name" value="Metallo-hydrolase/oxidoreductase"/>
    <property type="match status" value="1"/>
</dbReference>
<dbReference type="InterPro" id="IPR001279">
    <property type="entry name" value="Metallo-B-lactamas"/>
</dbReference>
<dbReference type="Pfam" id="PF17778">
    <property type="entry name" value="WHD_BLACT"/>
    <property type="match status" value="1"/>
</dbReference>
<dbReference type="InterPro" id="IPR041516">
    <property type="entry name" value="LACTB2_WH"/>
</dbReference>
<dbReference type="SMART" id="SM00849">
    <property type="entry name" value="Lactamase_B"/>
    <property type="match status" value="1"/>
</dbReference>
<dbReference type="GO" id="GO:0046872">
    <property type="term" value="F:metal ion binding"/>
    <property type="evidence" value="ECO:0007669"/>
    <property type="project" value="UniProtKB-KW"/>
</dbReference>
<dbReference type="Proteomes" id="UP000007875">
    <property type="component" value="Unassembled WGS sequence"/>
</dbReference>
<keyword evidence="6" id="KW-0862">Zinc</keyword>